<reference evidence="1" key="1">
    <citation type="submission" date="2023-03" db="EMBL/GenBank/DDBJ databases">
        <title>Mating type loci evolution in Malassezia.</title>
        <authorList>
            <person name="Coelho M.A."/>
        </authorList>
    </citation>
    <scope>NUCLEOTIDE SEQUENCE</scope>
    <source>
        <strain evidence="1">CBS 9431</strain>
    </source>
</reference>
<name>A0AAF0F3K7_9BASI</name>
<sequence length="232" mass="25035">MLPTALAARKTIDYRAFPKEIQCEILAWLVAPDAEAQAHYGLGSLTLSRTHYRALAPAAYHTLYIRSLSALHRLRHTLVLRRPELAGYVRCVHLVRLPEAAALGVEHLLLALPNLDELALDVPSCAAVCRSTADRLQGGAKPRRLRIAVPSTEAAMDVSGTLLTFAMLGRMHTLHVAAAPQAAVTLVQRLGACGAALKHLHLALDAPPEDALHDALAHLQAQRTLHISIEAA</sequence>
<dbReference type="GeneID" id="85225827"/>
<protein>
    <submittedName>
        <fullName evidence="1">Uncharacterized protein</fullName>
    </submittedName>
</protein>
<organism evidence="1 2">
    <name type="scientific">Malassezia japonica</name>
    <dbReference type="NCBI Taxonomy" id="223818"/>
    <lineage>
        <taxon>Eukaryota</taxon>
        <taxon>Fungi</taxon>
        <taxon>Dikarya</taxon>
        <taxon>Basidiomycota</taxon>
        <taxon>Ustilaginomycotina</taxon>
        <taxon>Malasseziomycetes</taxon>
        <taxon>Malasseziales</taxon>
        <taxon>Malasseziaceae</taxon>
        <taxon>Malassezia</taxon>
    </lineage>
</organism>
<keyword evidence="2" id="KW-1185">Reference proteome</keyword>
<gene>
    <name evidence="1" type="ORF">MJAP1_002176</name>
</gene>
<dbReference type="EMBL" id="CP119960">
    <property type="protein sequence ID" value="WFD39206.1"/>
    <property type="molecule type" value="Genomic_DNA"/>
</dbReference>
<evidence type="ECO:0000313" key="1">
    <source>
        <dbReference type="EMBL" id="WFD39206.1"/>
    </source>
</evidence>
<dbReference type="AlphaFoldDB" id="A0AAF0F3K7"/>
<evidence type="ECO:0000313" key="2">
    <source>
        <dbReference type="Proteomes" id="UP001217754"/>
    </source>
</evidence>
<accession>A0AAF0F3K7</accession>
<dbReference type="Proteomes" id="UP001217754">
    <property type="component" value="Chromosome 3"/>
</dbReference>
<dbReference type="RefSeq" id="XP_060122103.1">
    <property type="nucleotide sequence ID" value="XM_060266120.1"/>
</dbReference>
<proteinExistence type="predicted"/>